<dbReference type="SMART" id="SM00881">
    <property type="entry name" value="CoA_binding"/>
    <property type="match status" value="1"/>
</dbReference>
<protein>
    <submittedName>
        <fullName evidence="2">CoA-binding protein</fullName>
    </submittedName>
</protein>
<keyword evidence="3" id="KW-1185">Reference proteome</keyword>
<dbReference type="SUPFAM" id="SSF51735">
    <property type="entry name" value="NAD(P)-binding Rossmann-fold domains"/>
    <property type="match status" value="1"/>
</dbReference>
<proteinExistence type="predicted"/>
<gene>
    <name evidence="2" type="ORF">IHQ68_01685</name>
</gene>
<evidence type="ECO:0000313" key="3">
    <source>
        <dbReference type="Proteomes" id="UP001181622"/>
    </source>
</evidence>
<dbReference type="Gene3D" id="3.40.50.720">
    <property type="entry name" value="NAD(P)-binding Rossmann-like Domain"/>
    <property type="match status" value="1"/>
</dbReference>
<reference evidence="2" key="1">
    <citation type="submission" date="2020-10" db="EMBL/GenBank/DDBJ databases">
        <authorList>
            <person name="Abbas A."/>
            <person name="Razzaq R."/>
            <person name="Waqas M."/>
            <person name="Abbas N."/>
            <person name="Nielsen T.K."/>
            <person name="Hansen L.H."/>
            <person name="Hussain S."/>
            <person name="Shahid M."/>
        </authorList>
    </citation>
    <scope>NUCLEOTIDE SEQUENCE</scope>
    <source>
        <strain evidence="2">S14</strain>
    </source>
</reference>
<evidence type="ECO:0000259" key="1">
    <source>
        <dbReference type="SMART" id="SM00881"/>
    </source>
</evidence>
<comment type="caution">
    <text evidence="2">The sequence shown here is derived from an EMBL/GenBank/DDBJ whole genome shotgun (WGS) entry which is preliminary data.</text>
</comment>
<dbReference type="Pfam" id="PF13380">
    <property type="entry name" value="CoA_binding_2"/>
    <property type="match status" value="1"/>
</dbReference>
<organism evidence="2 3">
    <name type="scientific">Chelatococcus sambhunathii</name>
    <dbReference type="NCBI Taxonomy" id="363953"/>
    <lineage>
        <taxon>Bacteria</taxon>
        <taxon>Pseudomonadati</taxon>
        <taxon>Pseudomonadota</taxon>
        <taxon>Alphaproteobacteria</taxon>
        <taxon>Hyphomicrobiales</taxon>
        <taxon>Chelatococcaceae</taxon>
        <taxon>Chelatococcus</taxon>
    </lineage>
</organism>
<accession>A0ABU1DB45</accession>
<dbReference type="RefSeq" id="WP_309388381.1">
    <property type="nucleotide sequence ID" value="NZ_JADBEO010000002.1"/>
</dbReference>
<evidence type="ECO:0000313" key="2">
    <source>
        <dbReference type="EMBL" id="MDR4305333.1"/>
    </source>
</evidence>
<dbReference type="EMBL" id="JADBEO010000002">
    <property type="protein sequence ID" value="MDR4305333.1"/>
    <property type="molecule type" value="Genomic_DNA"/>
</dbReference>
<dbReference type="InterPro" id="IPR003781">
    <property type="entry name" value="CoA-bd"/>
</dbReference>
<sequence length="143" mass="15114">MPVTDDAAITDILNRVRSIAVVGASPNPARPSFGVTRVLVAHGYDVFPVNPGHGGGEIAGLKAYATLADLPQPVDMIDVFRASEHVSGVLDEVLAMDPRPSVLWTQLGVLDHESAARAEAEGLTVVMDRCPAIEISRETGIPH</sequence>
<feature type="domain" description="CoA-binding" evidence="1">
    <location>
        <begin position="12"/>
        <end position="109"/>
    </location>
</feature>
<dbReference type="PANTHER" id="PTHR33303">
    <property type="entry name" value="CYTOPLASMIC PROTEIN-RELATED"/>
    <property type="match status" value="1"/>
</dbReference>
<dbReference type="InterPro" id="IPR036291">
    <property type="entry name" value="NAD(P)-bd_dom_sf"/>
</dbReference>
<dbReference type="PANTHER" id="PTHR33303:SF2">
    <property type="entry name" value="COA-BINDING DOMAIN-CONTAINING PROTEIN"/>
    <property type="match status" value="1"/>
</dbReference>
<name>A0ABU1DB45_9HYPH</name>
<dbReference type="Proteomes" id="UP001181622">
    <property type="component" value="Unassembled WGS sequence"/>
</dbReference>